<dbReference type="PROSITE" id="PS00065">
    <property type="entry name" value="D_2_HYDROXYACID_DH_1"/>
    <property type="match status" value="1"/>
</dbReference>
<comment type="catalytic activity">
    <reaction evidence="3">
        <text>(R)-glycerate + NADP(+) = 3-hydroxypyruvate + NADPH + H(+)</text>
        <dbReference type="Rhea" id="RHEA:18657"/>
        <dbReference type="ChEBI" id="CHEBI:15378"/>
        <dbReference type="ChEBI" id="CHEBI:16659"/>
        <dbReference type="ChEBI" id="CHEBI:17180"/>
        <dbReference type="ChEBI" id="CHEBI:57783"/>
        <dbReference type="ChEBI" id="CHEBI:58349"/>
        <dbReference type="EC" id="1.1.1.81"/>
    </reaction>
</comment>
<evidence type="ECO:0000259" key="11">
    <source>
        <dbReference type="Pfam" id="PF02826"/>
    </source>
</evidence>
<dbReference type="PROSITE" id="PS00671">
    <property type="entry name" value="D_2_HYDROXYACID_DH_3"/>
    <property type="match status" value="1"/>
</dbReference>
<keyword evidence="1 9" id="KW-0560">Oxidoreductase</keyword>
<evidence type="ECO:0000259" key="10">
    <source>
        <dbReference type="Pfam" id="PF00389"/>
    </source>
</evidence>
<dbReference type="SUPFAM" id="SSF52283">
    <property type="entry name" value="Formate/glycerate dehydrogenase catalytic domain-like"/>
    <property type="match status" value="1"/>
</dbReference>
<evidence type="ECO:0000256" key="7">
    <source>
        <dbReference type="ARBA" id="ARBA00066674"/>
    </source>
</evidence>
<dbReference type="STRING" id="525904.Tter_0350"/>
<dbReference type="GO" id="GO:0030267">
    <property type="term" value="F:glyoxylate reductase (NADPH) activity"/>
    <property type="evidence" value="ECO:0007669"/>
    <property type="project" value="UniProtKB-EC"/>
</dbReference>
<evidence type="ECO:0000256" key="9">
    <source>
        <dbReference type="RuleBase" id="RU003719"/>
    </source>
</evidence>
<dbReference type="FunFam" id="3.40.50.720:FF:000026">
    <property type="entry name" value="Glyoxylate/hydroxypyruvate reductase B"/>
    <property type="match status" value="1"/>
</dbReference>
<dbReference type="PROSITE" id="PS00670">
    <property type="entry name" value="D_2_HYDROXYACID_DH_2"/>
    <property type="match status" value="1"/>
</dbReference>
<evidence type="ECO:0000256" key="5">
    <source>
        <dbReference type="ARBA" id="ARBA00061278"/>
    </source>
</evidence>
<evidence type="ECO:0000256" key="2">
    <source>
        <dbReference type="ARBA" id="ARBA00051801"/>
    </source>
</evidence>
<dbReference type="InterPro" id="IPR036291">
    <property type="entry name" value="NAD(P)-bd_dom_sf"/>
</dbReference>
<sequence length="319" mass="34868">MYRVYITRKIPEAGLRLLKDHGFELDIWPGDLPPSKEELKRGISQADAMISLLTDKIDEEVISNARNLKVIANYAVGYDNIDLEAATKAGIVVTNTPDVLTETTADLAWALMLSVARRLIEGVSHVKDGKWRTWEPQLLLGQDVYGATLGIVGMGRIGQAVARRAIGFQMKVLYTSRSEKTGIDAQKVSLDELLAQSDFISLHTPLTKETRHMINKSTLKRMKPTAILINTARGPLVDTAALVEALREGQIAGAGLDVTDPEPLPRNHPLLYLPNCIVVPHIGSASQRTRDLMSEIAARNVIAVLEGSQAPNQVNILGS</sequence>
<comment type="similarity">
    <text evidence="5">Belongs to the D-isomer specific 2-hydroxyacid dehydrogenase family. GhrB subfamily.</text>
</comment>
<dbReference type="Gene3D" id="3.40.50.720">
    <property type="entry name" value="NAD(P)-binding Rossmann-like Domain"/>
    <property type="match status" value="2"/>
</dbReference>
<dbReference type="PANTHER" id="PTHR10996:SF283">
    <property type="entry name" value="GLYOXYLATE_HYDROXYPYRUVATE REDUCTASE B"/>
    <property type="match status" value="1"/>
</dbReference>
<dbReference type="InterPro" id="IPR006139">
    <property type="entry name" value="D-isomer_2_OHA_DH_cat_dom"/>
</dbReference>
<dbReference type="InterPro" id="IPR029753">
    <property type="entry name" value="D-isomer_DH_CS"/>
</dbReference>
<comment type="catalytic activity">
    <reaction evidence="4">
        <text>glycolate + NADP(+) = glyoxylate + NADPH + H(+)</text>
        <dbReference type="Rhea" id="RHEA:10992"/>
        <dbReference type="ChEBI" id="CHEBI:15378"/>
        <dbReference type="ChEBI" id="CHEBI:29805"/>
        <dbReference type="ChEBI" id="CHEBI:36655"/>
        <dbReference type="ChEBI" id="CHEBI:57783"/>
        <dbReference type="ChEBI" id="CHEBI:58349"/>
        <dbReference type="EC" id="1.1.1.79"/>
    </reaction>
</comment>
<dbReference type="RefSeq" id="WP_012874307.1">
    <property type="nucleotide sequence ID" value="NC_013525.1"/>
</dbReference>
<comment type="catalytic activity">
    <reaction evidence="2">
        <text>(R)-glycerate + NAD(+) = 3-hydroxypyruvate + NADH + H(+)</text>
        <dbReference type="Rhea" id="RHEA:17905"/>
        <dbReference type="ChEBI" id="CHEBI:15378"/>
        <dbReference type="ChEBI" id="CHEBI:16659"/>
        <dbReference type="ChEBI" id="CHEBI:17180"/>
        <dbReference type="ChEBI" id="CHEBI:57540"/>
        <dbReference type="ChEBI" id="CHEBI:57945"/>
        <dbReference type="EC" id="1.1.1.81"/>
    </reaction>
</comment>
<protein>
    <recommendedName>
        <fullName evidence="8">Glyoxylate/hydroxypyruvate reductase B</fullName>
        <ecNumber evidence="6">1.1.1.79</ecNumber>
        <ecNumber evidence="7">1.1.1.81</ecNumber>
    </recommendedName>
</protein>
<dbReference type="Proteomes" id="UP000000323">
    <property type="component" value="Chromosome 1"/>
</dbReference>
<dbReference type="eggNOG" id="COG1052">
    <property type="taxonomic scope" value="Bacteria"/>
</dbReference>
<dbReference type="EMBL" id="CP001825">
    <property type="protein sequence ID" value="ACZ41272.1"/>
    <property type="molecule type" value="Genomic_DNA"/>
</dbReference>
<feature type="domain" description="D-isomer specific 2-hydroxyacid dehydrogenase catalytic" evidence="10">
    <location>
        <begin position="4"/>
        <end position="315"/>
    </location>
</feature>
<dbReference type="GO" id="GO:0008465">
    <property type="term" value="F:hydroxypyruvate reductase (NADH) activity"/>
    <property type="evidence" value="ECO:0007669"/>
    <property type="project" value="RHEA"/>
</dbReference>
<name>D1CEB6_THET1</name>
<dbReference type="PANTHER" id="PTHR10996">
    <property type="entry name" value="2-HYDROXYACID DEHYDROGENASE-RELATED"/>
    <property type="match status" value="1"/>
</dbReference>
<proteinExistence type="inferred from homology"/>
<dbReference type="HOGENOM" id="CLU_019796_1_2_0"/>
<reference evidence="13" key="1">
    <citation type="journal article" date="2010" name="Stand. Genomic Sci.">
        <title>Complete genome sequence of 'Thermobaculum terrenum' type strain (YNP1).</title>
        <authorList>
            <person name="Kiss H."/>
            <person name="Cleland D."/>
            <person name="Lapidus A."/>
            <person name="Lucas S."/>
            <person name="Glavina Del Rio T."/>
            <person name="Nolan M."/>
            <person name="Tice H."/>
            <person name="Han C."/>
            <person name="Goodwin L."/>
            <person name="Pitluck S."/>
            <person name="Liolios K."/>
            <person name="Ivanova N."/>
            <person name="Mavromatis K."/>
            <person name="Ovchinnikova G."/>
            <person name="Pati A."/>
            <person name="Chen A."/>
            <person name="Palaniappan K."/>
            <person name="Land M."/>
            <person name="Hauser L."/>
            <person name="Chang Y."/>
            <person name="Jeffries C."/>
            <person name="Lu M."/>
            <person name="Brettin T."/>
            <person name="Detter J."/>
            <person name="Goker M."/>
            <person name="Tindall B."/>
            <person name="Beck B."/>
            <person name="McDermott T."/>
            <person name="Woyke T."/>
            <person name="Bristow J."/>
            <person name="Eisen J."/>
            <person name="Markowitz V."/>
            <person name="Hugenholtz P."/>
            <person name="Kyrpides N."/>
            <person name="Klenk H."/>
            <person name="Cheng J."/>
        </authorList>
    </citation>
    <scope>NUCLEOTIDE SEQUENCE [LARGE SCALE GENOMIC DNA]</scope>
    <source>
        <strain evidence="13">ATCC BAA-798 / YNP1</strain>
    </source>
</reference>
<dbReference type="InterPro" id="IPR050223">
    <property type="entry name" value="D-isomer_2-hydroxyacid_DH"/>
</dbReference>
<gene>
    <name evidence="12" type="ordered locus">Tter_0350</name>
</gene>
<keyword evidence="13" id="KW-1185">Reference proteome</keyword>
<feature type="domain" description="D-isomer specific 2-hydroxyacid dehydrogenase NAD-binding" evidence="11">
    <location>
        <begin position="110"/>
        <end position="283"/>
    </location>
</feature>
<dbReference type="Pfam" id="PF02826">
    <property type="entry name" value="2-Hacid_dh_C"/>
    <property type="match status" value="1"/>
</dbReference>
<evidence type="ECO:0000256" key="4">
    <source>
        <dbReference type="ARBA" id="ARBA00052769"/>
    </source>
</evidence>
<dbReference type="KEGG" id="ttr:Tter_0350"/>
<evidence type="ECO:0000256" key="8">
    <source>
        <dbReference type="ARBA" id="ARBA00073362"/>
    </source>
</evidence>
<dbReference type="InterPro" id="IPR029752">
    <property type="entry name" value="D-isomer_DH_CS1"/>
</dbReference>
<evidence type="ECO:0000256" key="6">
    <source>
        <dbReference type="ARBA" id="ARBA00066661"/>
    </source>
</evidence>
<evidence type="ECO:0000313" key="13">
    <source>
        <dbReference type="Proteomes" id="UP000000323"/>
    </source>
</evidence>
<evidence type="ECO:0000256" key="1">
    <source>
        <dbReference type="ARBA" id="ARBA00023002"/>
    </source>
</evidence>
<organism evidence="12 13">
    <name type="scientific">Thermobaculum terrenum (strain ATCC BAA-798 / CCMEE 7001 / YNP1)</name>
    <dbReference type="NCBI Taxonomy" id="525904"/>
    <lineage>
        <taxon>Bacteria</taxon>
        <taxon>Bacillati</taxon>
        <taxon>Chloroflexota</taxon>
        <taxon>Chloroflexia</taxon>
        <taxon>Candidatus Thermobaculales</taxon>
        <taxon>Candidatus Thermobaculaceae</taxon>
        <taxon>Thermobaculum</taxon>
    </lineage>
</organism>
<dbReference type="EC" id="1.1.1.81" evidence="7"/>
<dbReference type="GO" id="GO:0120509">
    <property type="term" value="F:hydroxypyruvate reductase (NADPH) activity"/>
    <property type="evidence" value="ECO:0007669"/>
    <property type="project" value="RHEA"/>
</dbReference>
<dbReference type="SUPFAM" id="SSF51735">
    <property type="entry name" value="NAD(P)-binding Rossmann-fold domains"/>
    <property type="match status" value="1"/>
</dbReference>
<dbReference type="GO" id="GO:0051287">
    <property type="term" value="F:NAD binding"/>
    <property type="evidence" value="ECO:0007669"/>
    <property type="project" value="InterPro"/>
</dbReference>
<dbReference type="AlphaFoldDB" id="D1CEB6"/>
<dbReference type="Pfam" id="PF00389">
    <property type="entry name" value="2-Hacid_dh"/>
    <property type="match status" value="1"/>
</dbReference>
<dbReference type="InterPro" id="IPR006140">
    <property type="entry name" value="D-isomer_DH_NAD-bd"/>
</dbReference>
<evidence type="ECO:0000313" key="12">
    <source>
        <dbReference type="EMBL" id="ACZ41272.1"/>
    </source>
</evidence>
<accession>D1CEB6</accession>
<dbReference type="EC" id="1.1.1.79" evidence="6"/>
<evidence type="ECO:0000256" key="3">
    <source>
        <dbReference type="ARBA" id="ARBA00052239"/>
    </source>
</evidence>
<dbReference type="CDD" id="cd05301">
    <property type="entry name" value="GDH"/>
    <property type="match status" value="1"/>
</dbReference>
<dbReference type="GO" id="GO:0005829">
    <property type="term" value="C:cytosol"/>
    <property type="evidence" value="ECO:0007669"/>
    <property type="project" value="TreeGrafter"/>
</dbReference>